<dbReference type="PANTHER" id="PTHR38834">
    <property type="entry name" value="PERIPLASMIC SUBSTRATE BINDING PROTEIN FAMILY 3"/>
    <property type="match status" value="1"/>
</dbReference>
<feature type="domain" description="Solute-binding protein family 3/N-terminal" evidence="2">
    <location>
        <begin position="28"/>
        <end position="246"/>
    </location>
</feature>
<keyword evidence="1" id="KW-0732">Signal</keyword>
<reference evidence="3 4" key="1">
    <citation type="submission" date="2015-06" db="EMBL/GenBank/DDBJ databases">
        <title>Genome sequence of Pseudoalteromonas peptidolytica.</title>
        <authorList>
            <person name="Xie B.-B."/>
            <person name="Rong J.-C."/>
            <person name="Qin Q.-L."/>
            <person name="Zhang Y.-Z."/>
        </authorList>
    </citation>
    <scope>NUCLEOTIDE SEQUENCE [LARGE SCALE GENOMIC DNA]</scope>
    <source>
        <strain evidence="3 4">F12-50-A1</strain>
    </source>
</reference>
<dbReference type="Proteomes" id="UP000660708">
    <property type="component" value="Unassembled WGS sequence"/>
</dbReference>
<evidence type="ECO:0000313" key="4">
    <source>
        <dbReference type="Proteomes" id="UP000660708"/>
    </source>
</evidence>
<gene>
    <name evidence="3" type="ORF">PPEP_a0921</name>
</gene>
<keyword evidence="4" id="KW-1185">Reference proteome</keyword>
<evidence type="ECO:0000256" key="1">
    <source>
        <dbReference type="SAM" id="SignalP"/>
    </source>
</evidence>
<dbReference type="PANTHER" id="PTHR38834:SF3">
    <property type="entry name" value="SOLUTE-BINDING PROTEIN FAMILY 3_N-TERMINAL DOMAIN-CONTAINING PROTEIN"/>
    <property type="match status" value="1"/>
</dbReference>
<proteinExistence type="predicted"/>
<dbReference type="Pfam" id="PF00497">
    <property type="entry name" value="SBP_bac_3"/>
    <property type="match status" value="1"/>
</dbReference>
<evidence type="ECO:0000313" key="3">
    <source>
        <dbReference type="EMBL" id="MBE0345935.1"/>
    </source>
</evidence>
<sequence>MTRVALLLIALFVSAQCIAQNRAVVRFVAEDLPPYHFINAEGKADGGLVVLAQALAAQANLIAEIEIMPMARVRHQFESQSNVALLSWLKTPTREMHFRFLGTMCHASASLIGLKKSPTLIQNLDAAKRYRTGTIRGYYSETFLKQHGFTEGYELVLVSNYESLWNLLFKGRIDFVLTNTLTLEKELSALKLDPSAIEHKLILAQFPSELALAVNAKFPDDLAKRLQDSLAELRQNGQQQAILEKWKIRSVIPI</sequence>
<feature type="signal peptide" evidence="1">
    <location>
        <begin position="1"/>
        <end position="19"/>
    </location>
</feature>
<protein>
    <recommendedName>
        <fullName evidence="2">Solute-binding protein family 3/N-terminal domain-containing protein</fullName>
    </recommendedName>
</protein>
<dbReference type="InterPro" id="IPR001638">
    <property type="entry name" value="Solute-binding_3/MltF_N"/>
</dbReference>
<dbReference type="Gene3D" id="3.40.190.10">
    <property type="entry name" value="Periplasmic binding protein-like II"/>
    <property type="match status" value="2"/>
</dbReference>
<dbReference type="RefSeq" id="WP_211091580.1">
    <property type="nucleotide sequence ID" value="NZ_AQHF01000020.1"/>
</dbReference>
<dbReference type="AlphaFoldDB" id="A0A8I0MU65"/>
<accession>A0A8I0MU65</accession>
<comment type="caution">
    <text evidence="3">The sequence shown here is derived from an EMBL/GenBank/DDBJ whole genome shotgun (WGS) entry which is preliminary data.</text>
</comment>
<dbReference type="EMBL" id="AQHF01000020">
    <property type="protein sequence ID" value="MBE0345935.1"/>
    <property type="molecule type" value="Genomic_DNA"/>
</dbReference>
<dbReference type="SUPFAM" id="SSF53850">
    <property type="entry name" value="Periplasmic binding protein-like II"/>
    <property type="match status" value="1"/>
</dbReference>
<feature type="chain" id="PRO_5034247597" description="Solute-binding protein family 3/N-terminal domain-containing protein" evidence="1">
    <location>
        <begin position="20"/>
        <end position="254"/>
    </location>
</feature>
<name>A0A8I0MU65_9GAMM</name>
<organism evidence="3 4">
    <name type="scientific">Pseudoalteromonas peptidolytica F12-50-A1</name>
    <dbReference type="NCBI Taxonomy" id="1315280"/>
    <lineage>
        <taxon>Bacteria</taxon>
        <taxon>Pseudomonadati</taxon>
        <taxon>Pseudomonadota</taxon>
        <taxon>Gammaproteobacteria</taxon>
        <taxon>Alteromonadales</taxon>
        <taxon>Pseudoalteromonadaceae</taxon>
        <taxon>Pseudoalteromonas</taxon>
    </lineage>
</organism>
<evidence type="ECO:0000259" key="2">
    <source>
        <dbReference type="Pfam" id="PF00497"/>
    </source>
</evidence>